<dbReference type="EMBL" id="HBHX01045520">
    <property type="protein sequence ID" value="CAE0124728.1"/>
    <property type="molecule type" value="Transcribed_RNA"/>
</dbReference>
<proteinExistence type="predicted"/>
<keyword evidence="1" id="KW-1133">Transmembrane helix</keyword>
<evidence type="ECO:0000313" key="2">
    <source>
        <dbReference type="EMBL" id="CAE0124728.1"/>
    </source>
</evidence>
<keyword evidence="1" id="KW-0472">Membrane</keyword>
<organism evidence="2">
    <name type="scientific">Haptolina ericina</name>
    <dbReference type="NCBI Taxonomy" id="156174"/>
    <lineage>
        <taxon>Eukaryota</taxon>
        <taxon>Haptista</taxon>
        <taxon>Haptophyta</taxon>
        <taxon>Prymnesiophyceae</taxon>
        <taxon>Prymnesiales</taxon>
        <taxon>Prymnesiaceae</taxon>
        <taxon>Haptolina</taxon>
    </lineage>
</organism>
<dbReference type="AlphaFoldDB" id="A0A7S3B4H9"/>
<gene>
    <name evidence="2" type="ORF">HERI1096_LOCUS25208</name>
</gene>
<reference evidence="2" key="1">
    <citation type="submission" date="2021-01" db="EMBL/GenBank/DDBJ databases">
        <authorList>
            <person name="Corre E."/>
            <person name="Pelletier E."/>
            <person name="Niang G."/>
            <person name="Scheremetjew M."/>
            <person name="Finn R."/>
            <person name="Kale V."/>
            <person name="Holt S."/>
            <person name="Cochrane G."/>
            <person name="Meng A."/>
            <person name="Brown T."/>
            <person name="Cohen L."/>
        </authorList>
    </citation>
    <scope>NUCLEOTIDE SEQUENCE</scope>
    <source>
        <strain evidence="2">CCMP281</strain>
    </source>
</reference>
<sequence>MESALVKSGVITTTLQAVTATVNLGEGDQAAGARVAEAVRSLEGVQGWLVRTTLELGGVSVEKAFERATAEGSAKGVGTGPTVSELLGIVVEETLSARAFDLRALLVTASAVVLVGLNGVLLGLDLVLTRLGG</sequence>
<accession>A0A7S3B4H9</accession>
<evidence type="ECO:0000256" key="1">
    <source>
        <dbReference type="SAM" id="Phobius"/>
    </source>
</evidence>
<feature type="transmembrane region" description="Helical" evidence="1">
    <location>
        <begin position="104"/>
        <end position="124"/>
    </location>
</feature>
<name>A0A7S3B4H9_9EUKA</name>
<protein>
    <submittedName>
        <fullName evidence="2">Uncharacterized protein</fullName>
    </submittedName>
</protein>
<keyword evidence="1" id="KW-0812">Transmembrane</keyword>